<evidence type="ECO:0000313" key="3">
    <source>
        <dbReference type="Proteomes" id="UP000035462"/>
    </source>
</evidence>
<dbReference type="PROSITE" id="PS51257">
    <property type="entry name" value="PROKAR_LIPOPROTEIN"/>
    <property type="match status" value="1"/>
</dbReference>
<proteinExistence type="predicted"/>
<dbReference type="Proteomes" id="UP000035462">
    <property type="component" value="Unassembled WGS sequence"/>
</dbReference>
<feature type="transmembrane region" description="Helical" evidence="1">
    <location>
        <begin position="174"/>
        <end position="196"/>
    </location>
</feature>
<dbReference type="EMBL" id="JAIT01000059">
    <property type="protein sequence ID" value="KLE03573.1"/>
    <property type="molecule type" value="Genomic_DNA"/>
</dbReference>
<comment type="caution">
    <text evidence="2">The sequence shown here is derived from an EMBL/GenBank/DDBJ whole genome shotgun (WGS) entry which is preliminary data.</text>
</comment>
<dbReference type="RefSeq" id="WP_046995191.1">
    <property type="nucleotide sequence ID" value="NZ_JAIT01000059.1"/>
</dbReference>
<protein>
    <recommendedName>
        <fullName evidence="4">Lipoprotein</fullName>
    </recommendedName>
</protein>
<reference evidence="2 3" key="1">
    <citation type="submission" date="2014-01" db="EMBL/GenBank/DDBJ databases">
        <title>Development of a Comparative Genomic Fingerprinting Assay for High Resolution Genotyping of Arcobacter butzleri.</title>
        <authorList>
            <person name="Webb A.L."/>
            <person name="Inglis G.D."/>
            <person name="Kruczkiewicz P."/>
            <person name="Selinger L.B."/>
            <person name="Taboada E.N."/>
        </authorList>
    </citation>
    <scope>NUCLEOTIDE SEQUENCE [LARGE SCALE GENOMIC DNA]</scope>
    <source>
        <strain evidence="2 3">L352</strain>
    </source>
</reference>
<name>A0A837JAJ3_9BACT</name>
<keyword evidence="1" id="KW-0812">Transmembrane</keyword>
<organism evidence="2 3">
    <name type="scientific">Aliarcobacter butzleri L352</name>
    <dbReference type="NCBI Taxonomy" id="1447260"/>
    <lineage>
        <taxon>Bacteria</taxon>
        <taxon>Pseudomonadati</taxon>
        <taxon>Campylobacterota</taxon>
        <taxon>Epsilonproteobacteria</taxon>
        <taxon>Campylobacterales</taxon>
        <taxon>Arcobacteraceae</taxon>
        <taxon>Aliarcobacter</taxon>
    </lineage>
</organism>
<evidence type="ECO:0000256" key="1">
    <source>
        <dbReference type="SAM" id="Phobius"/>
    </source>
</evidence>
<evidence type="ECO:0000313" key="2">
    <source>
        <dbReference type="EMBL" id="KLE03573.1"/>
    </source>
</evidence>
<dbReference type="AlphaFoldDB" id="A0A837JAJ3"/>
<gene>
    <name evidence="2" type="ORF">AF77_08945</name>
</gene>
<sequence length="200" mass="23074">MKKLLALTLVFMVFFSGCYTKKTYKGSTYEEFDEKIVAFAMKEDDKSFIILGEKYSYVFESNEILGHLIENLNEAYTFNMEKGVYEINQDGKAYAWFSVYIDENKSSKRFIDWALKNGAYRVSDDNSLRLSFTKIKGKSYLPNEKLNKSVPKLDREFKIKVNKEKIVDKEKTELSTLSTLGAGLIILPALFFVVLINGHE</sequence>
<keyword evidence="1" id="KW-1133">Transmembrane helix</keyword>
<evidence type="ECO:0008006" key="4">
    <source>
        <dbReference type="Google" id="ProtNLM"/>
    </source>
</evidence>
<keyword evidence="1" id="KW-0472">Membrane</keyword>
<accession>A0A837JAJ3</accession>